<dbReference type="EMBL" id="AP012342">
    <property type="protein sequence ID" value="BAM06901.1"/>
    <property type="molecule type" value="Genomic_DNA"/>
</dbReference>
<reference evidence="5" key="2">
    <citation type="submission" date="2012-03" db="EMBL/GenBank/DDBJ databases">
        <title>The complete genome sequence of the pioneer microbe on fresh volcanic deposit, Leptospirillum ferrooxidans strain C2-3.</title>
        <authorList>
            <person name="Fujimura R."/>
            <person name="Sato Y."/>
            <person name="Nishizawa T."/>
            <person name="Nanba K."/>
            <person name="Oshima K."/>
            <person name="Hattori M."/>
            <person name="Kamijo T."/>
            <person name="Ohta H."/>
        </authorList>
    </citation>
    <scope>NUCLEOTIDE SEQUENCE [LARGE SCALE GENOMIC DNA]</scope>
    <source>
        <strain evidence="5">C2-3</strain>
    </source>
</reference>
<reference evidence="4 5" key="1">
    <citation type="journal article" date="2012" name="J. Bacteriol.">
        <title>Complete Genome Sequence of Leptospirillum ferrooxidans Strain C2-3, Isolated from a Fresh Volcanic Ash Deposit on the Island of Miyake, Japan.</title>
        <authorList>
            <person name="Fujimura R."/>
            <person name="Sato Y."/>
            <person name="Nishizawa T."/>
            <person name="Oshima K."/>
            <person name="Kim S.-W."/>
            <person name="Hattori M."/>
            <person name="Kamijo T."/>
            <person name="Ohta H."/>
        </authorList>
    </citation>
    <scope>NUCLEOTIDE SEQUENCE [LARGE SCALE GENOMIC DNA]</scope>
    <source>
        <strain evidence="4 5">C2-3</strain>
    </source>
</reference>
<dbReference type="KEGG" id="lfc:LFE_1216"/>
<dbReference type="PROSITE" id="PS51257">
    <property type="entry name" value="PROKAR_LIPOPROTEIN"/>
    <property type="match status" value="1"/>
</dbReference>
<gene>
    <name evidence="4" type="ordered locus">LFE_1216</name>
</gene>
<evidence type="ECO:0000256" key="3">
    <source>
        <dbReference type="PROSITE-ProRule" id="PRU00339"/>
    </source>
</evidence>
<dbReference type="HOGENOM" id="CLU_887948_0_0_0"/>
<organism evidence="4 5">
    <name type="scientific">Leptospirillum ferrooxidans (strain C2-3)</name>
    <dbReference type="NCBI Taxonomy" id="1162668"/>
    <lineage>
        <taxon>Bacteria</taxon>
        <taxon>Pseudomonadati</taxon>
        <taxon>Nitrospirota</taxon>
        <taxon>Nitrospiria</taxon>
        <taxon>Nitrospirales</taxon>
        <taxon>Nitrospiraceae</taxon>
        <taxon>Leptospirillum</taxon>
    </lineage>
</organism>
<evidence type="ECO:0000256" key="2">
    <source>
        <dbReference type="ARBA" id="ARBA00022803"/>
    </source>
</evidence>
<keyword evidence="2 3" id="KW-0802">TPR repeat</keyword>
<sequence>MSLSSFKQRKAVLLLAGFFLLSLGSCSWSSHQLKGNMLKANDNLLSASKLIDAGHPEEALIVLRSALHQYQLVGNLPLSVQTMNQIGSLYARTQQQYSLAVLWFQRSLAIATILSDPSLESDTLALVAQVEWQLGKTAYAQKEVDAGIAISKGIKHGKNRHEVLSVLYSVRGLIHSRLNKRDQALKDFRKSIVYSKKIKDVKKESEDQGNIGRLYLIGNDLPDALVSFQKALVLDQKIQNPEGIAFDSEGLSLVYNNMKSYRQALIRILVAIPIRKLQGPEDLYKKDVLLLHDIENQRHRPQELVILDKWNR</sequence>
<evidence type="ECO:0000256" key="1">
    <source>
        <dbReference type="ARBA" id="ARBA00022737"/>
    </source>
</evidence>
<dbReference type="SUPFAM" id="SSF48452">
    <property type="entry name" value="TPR-like"/>
    <property type="match status" value="1"/>
</dbReference>
<dbReference type="Proteomes" id="UP000007382">
    <property type="component" value="Chromosome"/>
</dbReference>
<feature type="repeat" description="TPR" evidence="3">
    <location>
        <begin position="205"/>
        <end position="238"/>
    </location>
</feature>
<proteinExistence type="predicted"/>
<accession>I0INQ2</accession>
<dbReference type="InterPro" id="IPR011990">
    <property type="entry name" value="TPR-like_helical_dom_sf"/>
</dbReference>
<dbReference type="AlphaFoldDB" id="I0INQ2"/>
<dbReference type="SMART" id="SM00028">
    <property type="entry name" value="TPR"/>
    <property type="match status" value="2"/>
</dbReference>
<evidence type="ECO:0000313" key="4">
    <source>
        <dbReference type="EMBL" id="BAM06901.1"/>
    </source>
</evidence>
<protein>
    <submittedName>
        <fullName evidence="4">Uncharacterized protein</fullName>
    </submittedName>
</protein>
<dbReference type="Gene3D" id="1.25.40.10">
    <property type="entry name" value="Tetratricopeptide repeat domain"/>
    <property type="match status" value="1"/>
</dbReference>
<dbReference type="InterPro" id="IPR019734">
    <property type="entry name" value="TPR_rpt"/>
</dbReference>
<keyword evidence="5" id="KW-1185">Reference proteome</keyword>
<dbReference type="OrthoDB" id="9815999at2"/>
<dbReference type="PANTHER" id="PTHR45641">
    <property type="entry name" value="TETRATRICOPEPTIDE REPEAT PROTEIN (AFU_ORTHOLOGUE AFUA_6G03870)"/>
    <property type="match status" value="1"/>
</dbReference>
<dbReference type="STRING" id="1162668.LFE_1216"/>
<dbReference type="PROSITE" id="PS50005">
    <property type="entry name" value="TPR"/>
    <property type="match status" value="1"/>
</dbReference>
<name>I0INQ2_LEPFC</name>
<evidence type="ECO:0000313" key="5">
    <source>
        <dbReference type="Proteomes" id="UP000007382"/>
    </source>
</evidence>
<keyword evidence="1" id="KW-0677">Repeat</keyword>
<dbReference type="PATRIC" id="fig|1162668.3.peg.1414"/>
<dbReference type="RefSeq" id="WP_014449390.1">
    <property type="nucleotide sequence ID" value="NC_017094.1"/>
</dbReference>
<dbReference type="eggNOG" id="COG0457">
    <property type="taxonomic scope" value="Bacteria"/>
</dbReference>